<accession>A0A930BWE7</accession>
<feature type="non-terminal residue" evidence="3">
    <location>
        <position position="75"/>
    </location>
</feature>
<organism evidence="3 4">
    <name type="scientific">Dechloromonas agitata</name>
    <dbReference type="NCBI Taxonomy" id="73030"/>
    <lineage>
        <taxon>Bacteria</taxon>
        <taxon>Pseudomonadati</taxon>
        <taxon>Pseudomonadota</taxon>
        <taxon>Betaproteobacteria</taxon>
        <taxon>Rhodocyclales</taxon>
        <taxon>Azonexaceae</taxon>
        <taxon>Dechloromonas</taxon>
    </lineage>
</organism>
<evidence type="ECO:0000313" key="4">
    <source>
        <dbReference type="Proteomes" id="UP000718593"/>
    </source>
</evidence>
<dbReference type="SUPFAM" id="SSF52833">
    <property type="entry name" value="Thioredoxin-like"/>
    <property type="match status" value="1"/>
</dbReference>
<proteinExistence type="inferred from homology"/>
<sequence length="75" mass="8412">MAIVIYHNARCSKSRETLALLQQRGITPSVVAYLETPPTPAEIRRLLDQLGMTDARQLMRQKEAEYAELGLADPT</sequence>
<name>A0A930BWE7_9RHOO</name>
<gene>
    <name evidence="3" type="ORF">HXL68_16000</name>
</gene>
<dbReference type="PANTHER" id="PTHR30041">
    <property type="entry name" value="ARSENATE REDUCTASE"/>
    <property type="match status" value="1"/>
</dbReference>
<reference evidence="3" key="1">
    <citation type="submission" date="2020-04" db="EMBL/GenBank/DDBJ databases">
        <title>Deep metagenomics examines the oral microbiome during advanced dental caries in children, revealing novel taxa and co-occurrences with host molecules.</title>
        <authorList>
            <person name="Baker J.L."/>
            <person name="Morton J.T."/>
            <person name="Dinis M."/>
            <person name="Alvarez R."/>
            <person name="Tran N.C."/>
            <person name="Knight R."/>
            <person name="Edlund A."/>
        </authorList>
    </citation>
    <scope>NUCLEOTIDE SEQUENCE</scope>
    <source>
        <strain evidence="3">JCVI_32_bin.24</strain>
    </source>
</reference>
<evidence type="ECO:0000256" key="2">
    <source>
        <dbReference type="PROSITE-ProRule" id="PRU01282"/>
    </source>
</evidence>
<dbReference type="InterPro" id="IPR036249">
    <property type="entry name" value="Thioredoxin-like_sf"/>
</dbReference>
<protein>
    <submittedName>
        <fullName evidence="3">Arsenate reductase (Glutaredoxin)</fullName>
    </submittedName>
</protein>
<dbReference type="InterPro" id="IPR006660">
    <property type="entry name" value="Arsenate_reductase-like"/>
</dbReference>
<dbReference type="AlphaFoldDB" id="A0A930BWE7"/>
<comment type="caution">
    <text evidence="3">The sequence shown here is derived from an EMBL/GenBank/DDBJ whole genome shotgun (WGS) entry which is preliminary data.</text>
</comment>
<comment type="similarity">
    <text evidence="1 2">Belongs to the ArsC family.</text>
</comment>
<evidence type="ECO:0000313" key="3">
    <source>
        <dbReference type="EMBL" id="MBF1166526.1"/>
    </source>
</evidence>
<dbReference type="PROSITE" id="PS51353">
    <property type="entry name" value="ARSC"/>
    <property type="match status" value="1"/>
</dbReference>
<dbReference type="Gene3D" id="3.40.30.10">
    <property type="entry name" value="Glutaredoxin"/>
    <property type="match status" value="1"/>
</dbReference>
<evidence type="ECO:0000256" key="1">
    <source>
        <dbReference type="ARBA" id="ARBA00007198"/>
    </source>
</evidence>
<dbReference type="PANTHER" id="PTHR30041:SF4">
    <property type="entry name" value="ARSENATE REDUCTASE"/>
    <property type="match status" value="1"/>
</dbReference>
<dbReference type="Proteomes" id="UP000718593">
    <property type="component" value="Unassembled WGS sequence"/>
</dbReference>
<dbReference type="EMBL" id="JABZMI010000488">
    <property type="protein sequence ID" value="MBF1166526.1"/>
    <property type="molecule type" value="Genomic_DNA"/>
</dbReference>